<keyword evidence="1" id="KW-0472">Membrane</keyword>
<feature type="transmembrane region" description="Helical" evidence="1">
    <location>
        <begin position="12"/>
        <end position="37"/>
    </location>
</feature>
<evidence type="ECO:0000256" key="1">
    <source>
        <dbReference type="SAM" id="Phobius"/>
    </source>
</evidence>
<feature type="transmembrane region" description="Helical" evidence="1">
    <location>
        <begin position="43"/>
        <end position="67"/>
    </location>
</feature>
<gene>
    <name evidence="2" type="ORF">IXB50_01490</name>
</gene>
<protein>
    <submittedName>
        <fullName evidence="2">Uncharacterized protein</fullName>
    </submittedName>
</protein>
<reference evidence="2" key="1">
    <citation type="submission" date="2020-11" db="EMBL/GenBank/DDBJ databases">
        <authorList>
            <person name="Konstantinou D."/>
            <person name="Gkelis S."/>
            <person name="Popin R."/>
            <person name="Fewer D."/>
            <person name="Sivonen K."/>
        </authorList>
    </citation>
    <scope>NUCLEOTIDE SEQUENCE</scope>
    <source>
        <strain evidence="2">TAU-MAC 1115</strain>
    </source>
</reference>
<dbReference type="RefSeq" id="WP_215607172.1">
    <property type="nucleotide sequence ID" value="NZ_JADOES010000003.1"/>
</dbReference>
<keyword evidence="1" id="KW-0812">Transmembrane</keyword>
<keyword evidence="3" id="KW-1185">Reference proteome</keyword>
<reference evidence="2" key="2">
    <citation type="journal article" date="2021" name="Mar. Drugs">
        <title>Genome Reduction and Secondary Metabolism of the Marine Sponge-Associated Cyanobacterium Leptothoe.</title>
        <authorList>
            <person name="Konstantinou D."/>
            <person name="Popin R.V."/>
            <person name="Fewer D.P."/>
            <person name="Sivonen K."/>
            <person name="Gkelis S."/>
        </authorList>
    </citation>
    <scope>NUCLEOTIDE SEQUENCE</scope>
    <source>
        <strain evidence="2">TAU-MAC 1115</strain>
    </source>
</reference>
<comment type="caution">
    <text evidence="2">The sequence shown here is derived from an EMBL/GenBank/DDBJ whole genome shotgun (WGS) entry which is preliminary data.</text>
</comment>
<name>A0A947GKG6_9CYAN</name>
<dbReference type="AlphaFoldDB" id="A0A947GKG6"/>
<accession>A0A947GKG6</accession>
<dbReference type="EMBL" id="JADOES010000003">
    <property type="protein sequence ID" value="MBT9314096.1"/>
    <property type="molecule type" value="Genomic_DNA"/>
</dbReference>
<proteinExistence type="predicted"/>
<keyword evidence="1" id="KW-1133">Transmembrane helix</keyword>
<dbReference type="Proteomes" id="UP000717364">
    <property type="component" value="Unassembled WGS sequence"/>
</dbReference>
<evidence type="ECO:0000313" key="3">
    <source>
        <dbReference type="Proteomes" id="UP000717364"/>
    </source>
</evidence>
<sequence>MSDDKTPEILEAGAACGAGAVGGAIAANTIGGMGLAIGGGAVAIGAAPVIALGGVVGLAGWAVAHLFSGGSQQYGMPGLYKAIKDATPEQLAELAKLLNSPSSHPEHIWHHIANLRSPHRGWKQTVTDVADHIGLDWGQLSNGRQWADIPTFEIEKAVTHHLFGDSATMPSHHVSTPIIDGLSLKWRQLALAVVGVSLIR</sequence>
<organism evidence="2 3">
    <name type="scientific">Leptothoe spongobia TAU-MAC 1115</name>
    <dbReference type="NCBI Taxonomy" id="1967444"/>
    <lineage>
        <taxon>Bacteria</taxon>
        <taxon>Bacillati</taxon>
        <taxon>Cyanobacteriota</taxon>
        <taxon>Cyanophyceae</taxon>
        <taxon>Nodosilineales</taxon>
        <taxon>Cymatolegaceae</taxon>
        <taxon>Leptothoe</taxon>
        <taxon>Leptothoe spongobia</taxon>
    </lineage>
</organism>
<evidence type="ECO:0000313" key="2">
    <source>
        <dbReference type="EMBL" id="MBT9314096.1"/>
    </source>
</evidence>